<evidence type="ECO:0000256" key="7">
    <source>
        <dbReference type="ARBA" id="ARBA00023239"/>
    </source>
</evidence>
<dbReference type="UniPathway" id="UPA00031">
    <property type="reaction ID" value="UER00010"/>
</dbReference>
<sequence length="206" mass="22794">MLAIVDLGIGNIGSVAKALDYLKVKYQIIVNPNDLSKASKIVLPGVGSFAEAVTRLDLSGFRSALLESVYMRNTPILGICVGMQLLSLFGTEGGDSKGLGFINAYVDKIDDFNGRLVIPHMGWNELSSIDHPLFRNVHKDACFYFVHSYAMQISDKAESNLEVIYTDYEQPVVAFVAKNHIYGAQFHPEKSQQPGLTFLRNFVELC</sequence>
<organism evidence="13 14">
    <name type="scientific">Oceanospirillum multiglobuliferum</name>
    <dbReference type="NCBI Taxonomy" id="64969"/>
    <lineage>
        <taxon>Bacteria</taxon>
        <taxon>Pseudomonadati</taxon>
        <taxon>Pseudomonadota</taxon>
        <taxon>Gammaproteobacteria</taxon>
        <taxon>Oceanospirillales</taxon>
        <taxon>Oceanospirillaceae</taxon>
        <taxon>Oceanospirillum</taxon>
    </lineage>
</organism>
<keyword evidence="3 10" id="KW-0028">Amino-acid biosynthesis</keyword>
<dbReference type="GO" id="GO:0000107">
    <property type="term" value="F:imidazoleglycerol-phosphate synthase activity"/>
    <property type="evidence" value="ECO:0007669"/>
    <property type="project" value="UniProtKB-UniRule"/>
</dbReference>
<dbReference type="GO" id="GO:0016829">
    <property type="term" value="F:lyase activity"/>
    <property type="evidence" value="ECO:0007669"/>
    <property type="project" value="UniProtKB-KW"/>
</dbReference>
<keyword evidence="7 10" id="KW-0456">Lyase</keyword>
<comment type="subunit">
    <text evidence="2 10">Heterodimer of HisH and HisF.</text>
</comment>
<dbReference type="PROSITE" id="PS51273">
    <property type="entry name" value="GATASE_TYPE_1"/>
    <property type="match status" value="1"/>
</dbReference>
<feature type="active site" evidence="10 11">
    <location>
        <position position="189"/>
    </location>
</feature>
<dbReference type="NCBIfam" id="TIGR01855">
    <property type="entry name" value="IMP_synth_hisH"/>
    <property type="match status" value="1"/>
</dbReference>
<evidence type="ECO:0000256" key="10">
    <source>
        <dbReference type="HAMAP-Rule" id="MF_00278"/>
    </source>
</evidence>
<dbReference type="STRING" id="64969.SAMN02745127_00284"/>
<reference evidence="13 14" key="1">
    <citation type="submission" date="2017-01" db="EMBL/GenBank/DDBJ databases">
        <title>Genome Sequencing of a Marine Spirillum, Oceanospirillum multiglobuliferum ATCC 33336, from Japan.</title>
        <authorList>
            <person name="Carney J.G."/>
            <person name="Trachtenberg A.M."/>
            <person name="Rheaume B.A."/>
            <person name="Linnane J.D."/>
            <person name="Pitts N.L."/>
            <person name="Mykles D.L."/>
            <person name="Maclea K.S."/>
        </authorList>
    </citation>
    <scope>NUCLEOTIDE SEQUENCE [LARGE SCALE GENOMIC DNA]</scope>
    <source>
        <strain evidence="13 14">ATCC 33336</strain>
    </source>
</reference>
<dbReference type="SUPFAM" id="SSF52317">
    <property type="entry name" value="Class I glutamine amidotransferase-like"/>
    <property type="match status" value="1"/>
</dbReference>
<dbReference type="PANTHER" id="PTHR42701:SF1">
    <property type="entry name" value="IMIDAZOLE GLYCEROL PHOSPHATE SYNTHASE SUBUNIT HISH"/>
    <property type="match status" value="1"/>
</dbReference>
<comment type="function">
    <text evidence="10">IGPS catalyzes the conversion of PRFAR and glutamine to IGP, AICAR and glutamate. The HisH subunit catalyzes the hydrolysis of glutamine to glutamate and ammonia as part of the synthesis of IGP and AICAR. The resulting ammonia molecule is channeled to the active site of HisF.</text>
</comment>
<keyword evidence="10" id="KW-0963">Cytoplasm</keyword>
<dbReference type="EC" id="4.3.2.10" evidence="10"/>
<evidence type="ECO:0000256" key="6">
    <source>
        <dbReference type="ARBA" id="ARBA00023102"/>
    </source>
</evidence>
<evidence type="ECO:0000259" key="12">
    <source>
        <dbReference type="Pfam" id="PF00117"/>
    </source>
</evidence>
<dbReference type="OrthoDB" id="9807137at2"/>
<feature type="domain" description="Glutamine amidotransferase" evidence="12">
    <location>
        <begin position="4"/>
        <end position="203"/>
    </location>
</feature>
<keyword evidence="6 10" id="KW-0368">Histidine biosynthesis</keyword>
<feature type="active site" description="Nucleophile" evidence="10 11">
    <location>
        <position position="80"/>
    </location>
</feature>
<protein>
    <recommendedName>
        <fullName evidence="10">Imidazole glycerol phosphate synthase subunit HisH</fullName>
        <ecNumber evidence="10">4.3.2.10</ecNumber>
    </recommendedName>
    <alternativeName>
        <fullName evidence="10">IGP synthase glutaminase subunit</fullName>
        <ecNumber evidence="10">3.5.1.2</ecNumber>
    </alternativeName>
    <alternativeName>
        <fullName evidence="10">IGP synthase subunit HisH</fullName>
    </alternativeName>
    <alternativeName>
        <fullName evidence="10">ImGP synthase subunit HisH</fullName>
        <shortName evidence="10">IGPS subunit HisH</shortName>
    </alternativeName>
</protein>
<dbReference type="GO" id="GO:0000105">
    <property type="term" value="P:L-histidine biosynthetic process"/>
    <property type="evidence" value="ECO:0007669"/>
    <property type="project" value="UniProtKB-UniRule"/>
</dbReference>
<comment type="catalytic activity">
    <reaction evidence="8 10">
        <text>5-[(5-phospho-1-deoxy-D-ribulos-1-ylimino)methylamino]-1-(5-phospho-beta-D-ribosyl)imidazole-4-carboxamide + L-glutamine = D-erythro-1-(imidazol-4-yl)glycerol 3-phosphate + 5-amino-1-(5-phospho-beta-D-ribosyl)imidazole-4-carboxamide + L-glutamate + H(+)</text>
        <dbReference type="Rhea" id="RHEA:24793"/>
        <dbReference type="ChEBI" id="CHEBI:15378"/>
        <dbReference type="ChEBI" id="CHEBI:29985"/>
        <dbReference type="ChEBI" id="CHEBI:58278"/>
        <dbReference type="ChEBI" id="CHEBI:58359"/>
        <dbReference type="ChEBI" id="CHEBI:58475"/>
        <dbReference type="ChEBI" id="CHEBI:58525"/>
        <dbReference type="EC" id="4.3.2.10"/>
    </reaction>
</comment>
<dbReference type="PANTHER" id="PTHR42701">
    <property type="entry name" value="IMIDAZOLE GLYCEROL PHOSPHATE SYNTHASE SUBUNIT HISH"/>
    <property type="match status" value="1"/>
</dbReference>
<evidence type="ECO:0000256" key="8">
    <source>
        <dbReference type="ARBA" id="ARBA00047838"/>
    </source>
</evidence>
<evidence type="ECO:0000256" key="5">
    <source>
        <dbReference type="ARBA" id="ARBA00022962"/>
    </source>
</evidence>
<dbReference type="InterPro" id="IPR010139">
    <property type="entry name" value="Imidazole-glycPsynth_HisH"/>
</dbReference>
<accession>A0A1T4L3W8</accession>
<dbReference type="InterPro" id="IPR017926">
    <property type="entry name" value="GATASE"/>
</dbReference>
<evidence type="ECO:0000256" key="1">
    <source>
        <dbReference type="ARBA" id="ARBA00005091"/>
    </source>
</evidence>
<feature type="active site" evidence="10 11">
    <location>
        <position position="187"/>
    </location>
</feature>
<gene>
    <name evidence="10" type="primary">hisH</name>
    <name evidence="13" type="ORF">BTE48_02780</name>
</gene>
<proteinExistence type="inferred from homology"/>
<dbReference type="InterPro" id="IPR029062">
    <property type="entry name" value="Class_I_gatase-like"/>
</dbReference>
<dbReference type="Proteomes" id="UP000191418">
    <property type="component" value="Unassembled WGS sequence"/>
</dbReference>
<evidence type="ECO:0000313" key="14">
    <source>
        <dbReference type="Proteomes" id="UP000191418"/>
    </source>
</evidence>
<evidence type="ECO:0000256" key="9">
    <source>
        <dbReference type="ARBA" id="ARBA00049534"/>
    </source>
</evidence>
<dbReference type="HAMAP" id="MF_00278">
    <property type="entry name" value="HisH"/>
    <property type="match status" value="1"/>
</dbReference>
<dbReference type="GO" id="GO:0005737">
    <property type="term" value="C:cytoplasm"/>
    <property type="evidence" value="ECO:0007669"/>
    <property type="project" value="UniProtKB-SubCell"/>
</dbReference>
<dbReference type="Pfam" id="PF00117">
    <property type="entry name" value="GATase"/>
    <property type="match status" value="1"/>
</dbReference>
<dbReference type="EMBL" id="MTSM01000002">
    <property type="protein sequence ID" value="OPX56818.1"/>
    <property type="molecule type" value="Genomic_DNA"/>
</dbReference>
<keyword evidence="4 10" id="KW-0378">Hydrolase</keyword>
<evidence type="ECO:0000256" key="4">
    <source>
        <dbReference type="ARBA" id="ARBA00022801"/>
    </source>
</evidence>
<evidence type="ECO:0000313" key="13">
    <source>
        <dbReference type="EMBL" id="OPX56818.1"/>
    </source>
</evidence>
<dbReference type="Gene3D" id="3.40.50.880">
    <property type="match status" value="1"/>
</dbReference>
<comment type="subcellular location">
    <subcellularLocation>
        <location evidence="10">Cytoplasm</location>
    </subcellularLocation>
</comment>
<comment type="caution">
    <text evidence="13">The sequence shown here is derived from an EMBL/GenBank/DDBJ whole genome shotgun (WGS) entry which is preliminary data.</text>
</comment>
<evidence type="ECO:0000256" key="2">
    <source>
        <dbReference type="ARBA" id="ARBA00011152"/>
    </source>
</evidence>
<comment type="catalytic activity">
    <reaction evidence="9 10">
        <text>L-glutamine + H2O = L-glutamate + NH4(+)</text>
        <dbReference type="Rhea" id="RHEA:15889"/>
        <dbReference type="ChEBI" id="CHEBI:15377"/>
        <dbReference type="ChEBI" id="CHEBI:28938"/>
        <dbReference type="ChEBI" id="CHEBI:29985"/>
        <dbReference type="ChEBI" id="CHEBI:58359"/>
        <dbReference type="EC" id="3.5.1.2"/>
    </reaction>
</comment>
<dbReference type="PIRSF" id="PIRSF000495">
    <property type="entry name" value="Amidotransf_hisH"/>
    <property type="match status" value="1"/>
</dbReference>
<dbReference type="CDD" id="cd01748">
    <property type="entry name" value="GATase1_IGP_Synthase"/>
    <property type="match status" value="1"/>
</dbReference>
<dbReference type="AlphaFoldDB" id="A0A1T4L3W8"/>
<evidence type="ECO:0000256" key="3">
    <source>
        <dbReference type="ARBA" id="ARBA00022605"/>
    </source>
</evidence>
<dbReference type="EC" id="3.5.1.2" evidence="10"/>
<name>A0A1T4L3W8_9GAMM</name>
<dbReference type="GO" id="GO:0004359">
    <property type="term" value="F:glutaminase activity"/>
    <property type="evidence" value="ECO:0007669"/>
    <property type="project" value="UniProtKB-EC"/>
</dbReference>
<keyword evidence="5 10" id="KW-0315">Glutamine amidotransferase</keyword>
<dbReference type="RefSeq" id="WP_078743912.1">
    <property type="nucleotide sequence ID" value="NZ_FUXG01000002.1"/>
</dbReference>
<comment type="pathway">
    <text evidence="1 10">Amino-acid biosynthesis; L-histidine biosynthesis; L-histidine from 5-phospho-alpha-D-ribose 1-diphosphate: step 5/9.</text>
</comment>
<keyword evidence="14" id="KW-1185">Reference proteome</keyword>
<evidence type="ECO:0000256" key="11">
    <source>
        <dbReference type="PIRSR" id="PIRSR000495-1"/>
    </source>
</evidence>